<accession>A0A7W9KDD8</accession>
<evidence type="ECO:0000313" key="3">
    <source>
        <dbReference type="Proteomes" id="UP000585638"/>
    </source>
</evidence>
<dbReference type="InterPro" id="IPR023809">
    <property type="entry name" value="Thiopep_bacteriocin_synth_dom"/>
</dbReference>
<reference evidence="2 3" key="1">
    <citation type="submission" date="2020-08" db="EMBL/GenBank/DDBJ databases">
        <title>Sequencing the genomes of 1000 actinobacteria strains.</title>
        <authorList>
            <person name="Klenk H.-P."/>
        </authorList>
    </citation>
    <scope>NUCLEOTIDE SEQUENCE [LARGE SCALE GENOMIC DNA]</scope>
    <source>
        <strain evidence="2 3">DSM 43851</strain>
    </source>
</reference>
<keyword evidence="3" id="KW-1185">Reference proteome</keyword>
<sequence length="252" mass="27780">MLSQQERLTFIAGGLAALRDTTAPAWTQLGLARPKPGVYAELSAAVREMLAGDRITDFFFMHKPPGLRVRFAAGPGRESWVRAEANRLARRWHERGLIDGIVPGVYEPEAFLFGGPAAMPHVHRLFTADSVAWLDHHVRPVLPAWLVSMRLLRSVFGGLGLCCQAWPYVRDNCGRRVTVRDDAVAVACAELRGVWETTRAPVEPAARSWRVALERVGASAAEAAAYYVVFHWNRARMSSARQALITEALAGA</sequence>
<comment type="caution">
    <text evidence="2">The sequence shown here is derived from an EMBL/GenBank/DDBJ whole genome shotgun (WGS) entry which is preliminary data.</text>
</comment>
<protein>
    <submittedName>
        <fullName evidence="2">Thiopeptide-type bacteriocin biosynthesis protein</fullName>
    </submittedName>
</protein>
<dbReference type="EMBL" id="JACHIR010000001">
    <property type="protein sequence ID" value="MBB5890535.1"/>
    <property type="molecule type" value="Genomic_DNA"/>
</dbReference>
<proteinExistence type="predicted"/>
<organism evidence="2 3">
    <name type="scientific">Kutzneria kofuensis</name>
    <dbReference type="NCBI Taxonomy" id="103725"/>
    <lineage>
        <taxon>Bacteria</taxon>
        <taxon>Bacillati</taxon>
        <taxon>Actinomycetota</taxon>
        <taxon>Actinomycetes</taxon>
        <taxon>Pseudonocardiales</taxon>
        <taxon>Pseudonocardiaceae</taxon>
        <taxon>Kutzneria</taxon>
    </lineage>
</organism>
<dbReference type="Proteomes" id="UP000585638">
    <property type="component" value="Unassembled WGS sequence"/>
</dbReference>
<evidence type="ECO:0000313" key="2">
    <source>
        <dbReference type="EMBL" id="MBB5890535.1"/>
    </source>
</evidence>
<feature type="domain" description="Thiopeptide-type bacteriocin biosynthesis" evidence="1">
    <location>
        <begin position="41"/>
        <end position="234"/>
    </location>
</feature>
<dbReference type="AlphaFoldDB" id="A0A7W9KDD8"/>
<evidence type="ECO:0000259" key="1">
    <source>
        <dbReference type="Pfam" id="PF14028"/>
    </source>
</evidence>
<dbReference type="NCBIfam" id="TIGR03891">
    <property type="entry name" value="thiopep_ocin"/>
    <property type="match status" value="1"/>
</dbReference>
<gene>
    <name evidence="2" type="ORF">BJ998_001731</name>
</gene>
<dbReference type="Pfam" id="PF14028">
    <property type="entry name" value="Lant_dehydr_C"/>
    <property type="match status" value="1"/>
</dbReference>
<dbReference type="RefSeq" id="WP_184860059.1">
    <property type="nucleotide sequence ID" value="NZ_JACHIR010000001.1"/>
</dbReference>
<name>A0A7W9KDD8_9PSEU</name>